<dbReference type="EMBL" id="GBRH01221155">
    <property type="protein sequence ID" value="JAD76740.1"/>
    <property type="molecule type" value="Transcribed_RNA"/>
</dbReference>
<accession>A0A0A9E1P5</accession>
<name>A0A0A9E1P5_ARUDO</name>
<reference evidence="1" key="2">
    <citation type="journal article" date="2015" name="Data Brief">
        <title>Shoot transcriptome of the giant reed, Arundo donax.</title>
        <authorList>
            <person name="Barrero R.A."/>
            <person name="Guerrero F.D."/>
            <person name="Moolhuijzen P."/>
            <person name="Goolsby J.A."/>
            <person name="Tidwell J."/>
            <person name="Bellgard S.E."/>
            <person name="Bellgard M.I."/>
        </authorList>
    </citation>
    <scope>NUCLEOTIDE SEQUENCE</scope>
    <source>
        <tissue evidence="1">Shoot tissue taken approximately 20 cm above the soil surface</tissue>
    </source>
</reference>
<dbReference type="AlphaFoldDB" id="A0A0A9E1P5"/>
<sequence length="51" mass="5343">MCNIDMTQLLFAKPSGSCVPSTNGAPHAVAPKLVEVQECIAIHVTTVAVFC</sequence>
<reference evidence="1" key="1">
    <citation type="submission" date="2014-09" db="EMBL/GenBank/DDBJ databases">
        <authorList>
            <person name="Magalhaes I.L.F."/>
            <person name="Oliveira U."/>
            <person name="Santos F.R."/>
            <person name="Vidigal T.H.D.A."/>
            <person name="Brescovit A.D."/>
            <person name="Santos A.J."/>
        </authorList>
    </citation>
    <scope>NUCLEOTIDE SEQUENCE</scope>
    <source>
        <tissue evidence="1">Shoot tissue taken approximately 20 cm above the soil surface</tissue>
    </source>
</reference>
<protein>
    <submittedName>
        <fullName evidence="1">Uncharacterized protein</fullName>
    </submittedName>
</protein>
<organism evidence="1">
    <name type="scientific">Arundo donax</name>
    <name type="common">Giant reed</name>
    <name type="synonym">Donax arundinaceus</name>
    <dbReference type="NCBI Taxonomy" id="35708"/>
    <lineage>
        <taxon>Eukaryota</taxon>
        <taxon>Viridiplantae</taxon>
        <taxon>Streptophyta</taxon>
        <taxon>Embryophyta</taxon>
        <taxon>Tracheophyta</taxon>
        <taxon>Spermatophyta</taxon>
        <taxon>Magnoliopsida</taxon>
        <taxon>Liliopsida</taxon>
        <taxon>Poales</taxon>
        <taxon>Poaceae</taxon>
        <taxon>PACMAD clade</taxon>
        <taxon>Arundinoideae</taxon>
        <taxon>Arundineae</taxon>
        <taxon>Arundo</taxon>
    </lineage>
</organism>
<dbReference type="EMBL" id="GBRH01204962">
    <property type="protein sequence ID" value="JAD92933.1"/>
    <property type="molecule type" value="Transcribed_RNA"/>
</dbReference>
<proteinExistence type="predicted"/>
<evidence type="ECO:0000313" key="1">
    <source>
        <dbReference type="EMBL" id="JAD92933.1"/>
    </source>
</evidence>